<evidence type="ECO:0000313" key="3">
    <source>
        <dbReference type="EMBL" id="MBU5484824.1"/>
    </source>
</evidence>
<feature type="transmembrane region" description="Helical" evidence="1">
    <location>
        <begin position="76"/>
        <end position="95"/>
    </location>
</feature>
<feature type="domain" description="Phosphatidic acid phosphatase type 2/haloperoxidase" evidence="2">
    <location>
        <begin position="102"/>
        <end position="213"/>
    </location>
</feature>
<proteinExistence type="predicted"/>
<gene>
    <name evidence="3" type="ORF">KQI86_10800</name>
</gene>
<evidence type="ECO:0000259" key="2">
    <source>
        <dbReference type="SMART" id="SM00014"/>
    </source>
</evidence>
<dbReference type="InterPro" id="IPR000326">
    <property type="entry name" value="PAP2/HPO"/>
</dbReference>
<reference evidence="3 4" key="1">
    <citation type="submission" date="2021-06" db="EMBL/GenBank/DDBJ databases">
        <authorList>
            <person name="Sun Q."/>
            <person name="Li D."/>
        </authorList>
    </citation>
    <scope>NUCLEOTIDE SEQUENCE [LARGE SCALE GENOMIC DNA]</scope>
    <source>
        <strain evidence="3 4">MSJ-11</strain>
    </source>
</reference>
<organism evidence="3 4">
    <name type="scientific">Clostridium mobile</name>
    <dbReference type="NCBI Taxonomy" id="2841512"/>
    <lineage>
        <taxon>Bacteria</taxon>
        <taxon>Bacillati</taxon>
        <taxon>Bacillota</taxon>
        <taxon>Clostridia</taxon>
        <taxon>Eubacteriales</taxon>
        <taxon>Clostridiaceae</taxon>
        <taxon>Clostridium</taxon>
    </lineage>
</organism>
<accession>A0ABS6EK81</accession>
<evidence type="ECO:0000256" key="1">
    <source>
        <dbReference type="SAM" id="Phobius"/>
    </source>
</evidence>
<name>A0ABS6EK81_9CLOT</name>
<evidence type="ECO:0000313" key="4">
    <source>
        <dbReference type="Proteomes" id="UP000726170"/>
    </source>
</evidence>
<protein>
    <submittedName>
        <fullName evidence="3">Phosphatase PAP2 family protein</fullName>
    </submittedName>
</protein>
<dbReference type="EMBL" id="JAHLQF010000002">
    <property type="protein sequence ID" value="MBU5484824.1"/>
    <property type="molecule type" value="Genomic_DNA"/>
</dbReference>
<dbReference type="PANTHER" id="PTHR14969">
    <property type="entry name" value="SPHINGOSINE-1-PHOSPHATE PHOSPHOHYDROLASE"/>
    <property type="match status" value="1"/>
</dbReference>
<feature type="transmembrane region" description="Helical" evidence="1">
    <location>
        <begin position="102"/>
        <end position="123"/>
    </location>
</feature>
<dbReference type="PANTHER" id="PTHR14969:SF13">
    <property type="entry name" value="AT30094P"/>
    <property type="match status" value="1"/>
</dbReference>
<feature type="transmembrane region" description="Helical" evidence="1">
    <location>
        <begin position="143"/>
        <end position="161"/>
    </location>
</feature>
<dbReference type="SMART" id="SM00014">
    <property type="entry name" value="acidPPc"/>
    <property type="match status" value="1"/>
</dbReference>
<feature type="transmembrane region" description="Helical" evidence="1">
    <location>
        <begin position="173"/>
        <end position="192"/>
    </location>
</feature>
<keyword evidence="1" id="KW-0472">Membrane</keyword>
<feature type="transmembrane region" description="Helical" evidence="1">
    <location>
        <begin position="198"/>
        <end position="219"/>
    </location>
</feature>
<dbReference type="CDD" id="cd03392">
    <property type="entry name" value="PAP2_like_2"/>
    <property type="match status" value="1"/>
</dbReference>
<feature type="transmembrane region" description="Helical" evidence="1">
    <location>
        <begin position="21"/>
        <end position="42"/>
    </location>
</feature>
<keyword evidence="1" id="KW-1133">Transmembrane helix</keyword>
<comment type="caution">
    <text evidence="3">The sequence shown here is derived from an EMBL/GenBank/DDBJ whole genome shotgun (WGS) entry which is preliminary data.</text>
</comment>
<dbReference type="Proteomes" id="UP000726170">
    <property type="component" value="Unassembled WGS sequence"/>
</dbReference>
<keyword evidence="4" id="KW-1185">Reference proteome</keyword>
<dbReference type="Pfam" id="PF01569">
    <property type="entry name" value="PAP2"/>
    <property type="match status" value="1"/>
</dbReference>
<dbReference type="RefSeq" id="WP_216439311.1">
    <property type="nucleotide sequence ID" value="NZ_JAHLQF010000002.1"/>
</dbReference>
<sequence>MLLRNYFKDYKSMDERWKISLASVVLSITSTILFLGLVYYFYKLQGNFLIDKRAIDYINHIQGKGLDTFFKTITTIGDPLTIIIMSLLILVIFYYNKFLKDGIYFVINIIGVWLFNELLKFIFKRERPILKVIEVRGYSLPSGHAMVFTAFSLMCVYFISIKIKSSTLRNISILLIITLNFLVGISRVYLRVHFLSDVIAGWCAGVLWSGIGIIIHRYMYYKSKVKLSNDEAK</sequence>
<keyword evidence="1" id="KW-0812">Transmembrane</keyword>